<protein>
    <recommendedName>
        <fullName evidence="1">Fibronectin type-III domain-containing protein</fullName>
    </recommendedName>
</protein>
<reference evidence="2" key="1">
    <citation type="submission" date="2021-12" db="EMBL/GenBank/DDBJ databases">
        <authorList>
            <person name="King R."/>
        </authorList>
    </citation>
    <scope>NUCLEOTIDE SEQUENCE</scope>
</reference>
<dbReference type="Gene3D" id="2.60.40.10">
    <property type="entry name" value="Immunoglobulins"/>
    <property type="match status" value="1"/>
</dbReference>
<dbReference type="SUPFAM" id="SSF49265">
    <property type="entry name" value="Fibronectin type III"/>
    <property type="match status" value="1"/>
</dbReference>
<dbReference type="InterPro" id="IPR036116">
    <property type="entry name" value="FN3_sf"/>
</dbReference>
<dbReference type="PANTHER" id="PTHR23278:SF25">
    <property type="entry name" value="GH14967P"/>
    <property type="match status" value="1"/>
</dbReference>
<evidence type="ECO:0000259" key="1">
    <source>
        <dbReference type="Pfam" id="PF00041"/>
    </source>
</evidence>
<dbReference type="AlphaFoldDB" id="A0A9P0A4N8"/>
<evidence type="ECO:0000313" key="2">
    <source>
        <dbReference type="EMBL" id="CAH0384470.1"/>
    </source>
</evidence>
<gene>
    <name evidence="2" type="ORF">BEMITA_LOCUS3793</name>
</gene>
<dbReference type="PANTHER" id="PTHR23278">
    <property type="entry name" value="SIDESTEP PROTEIN"/>
    <property type="match status" value="1"/>
</dbReference>
<dbReference type="EMBL" id="OU963863">
    <property type="protein sequence ID" value="CAH0384470.1"/>
    <property type="molecule type" value="Genomic_DNA"/>
</dbReference>
<dbReference type="Proteomes" id="UP001152759">
    <property type="component" value="Chromosome 2"/>
</dbReference>
<keyword evidence="3" id="KW-1185">Reference proteome</keyword>
<sequence>MSLNSFMVRCSEGFNGGLHQSFIAEVRDFNSQELRANVTSPVPRFTIYGLDPSTNYQVHVFAFNQKGRSEPLTIPCDDNLLIGGGTLPRQKRTKYEVSSCVQTLRQPIVATPLLPEGIPFPHSPLKVNSSLVNKRESAV</sequence>
<dbReference type="CDD" id="cd00063">
    <property type="entry name" value="FN3"/>
    <property type="match status" value="1"/>
</dbReference>
<organism evidence="2 3">
    <name type="scientific">Bemisia tabaci</name>
    <name type="common">Sweetpotato whitefly</name>
    <name type="synonym">Aleurodes tabaci</name>
    <dbReference type="NCBI Taxonomy" id="7038"/>
    <lineage>
        <taxon>Eukaryota</taxon>
        <taxon>Metazoa</taxon>
        <taxon>Ecdysozoa</taxon>
        <taxon>Arthropoda</taxon>
        <taxon>Hexapoda</taxon>
        <taxon>Insecta</taxon>
        <taxon>Pterygota</taxon>
        <taxon>Neoptera</taxon>
        <taxon>Paraneoptera</taxon>
        <taxon>Hemiptera</taxon>
        <taxon>Sternorrhyncha</taxon>
        <taxon>Aleyrodoidea</taxon>
        <taxon>Aleyrodidae</taxon>
        <taxon>Aleyrodinae</taxon>
        <taxon>Bemisia</taxon>
    </lineage>
</organism>
<dbReference type="InterPro" id="IPR003961">
    <property type="entry name" value="FN3_dom"/>
</dbReference>
<feature type="domain" description="Fibronectin type-III" evidence="1">
    <location>
        <begin position="25"/>
        <end position="72"/>
    </location>
</feature>
<accession>A0A9P0A4N8</accession>
<dbReference type="Pfam" id="PF00041">
    <property type="entry name" value="fn3"/>
    <property type="match status" value="1"/>
</dbReference>
<proteinExistence type="predicted"/>
<evidence type="ECO:0000313" key="3">
    <source>
        <dbReference type="Proteomes" id="UP001152759"/>
    </source>
</evidence>
<name>A0A9P0A4N8_BEMTA</name>
<dbReference type="InterPro" id="IPR013783">
    <property type="entry name" value="Ig-like_fold"/>
</dbReference>